<evidence type="ECO:0000313" key="3">
    <source>
        <dbReference type="Proteomes" id="UP000576603"/>
    </source>
</evidence>
<protein>
    <submittedName>
        <fullName evidence="2">IS5 family transposase</fullName>
    </submittedName>
</protein>
<reference evidence="2 3" key="1">
    <citation type="submission" date="2020-08" db="EMBL/GenBank/DDBJ databases">
        <title>Studying the diversity of plant-associated saprophytic bacteria and their role in host health and plant-pathogen interactions.</title>
        <authorList>
            <person name="Potnis N."/>
        </authorList>
    </citation>
    <scope>NUCLEOTIDE SEQUENCE [LARGE SCALE GENOMIC DNA]</scope>
    <source>
        <strain evidence="2 3">CFBP 7922</strain>
    </source>
</reference>
<gene>
    <name evidence="2" type="ORF">FHY32_003777</name>
</gene>
<dbReference type="Pfam" id="PF05598">
    <property type="entry name" value="DUF772"/>
    <property type="match status" value="1"/>
</dbReference>
<evidence type="ECO:0000259" key="1">
    <source>
        <dbReference type="Pfam" id="PF05598"/>
    </source>
</evidence>
<dbReference type="EMBL" id="JACHNL010000009">
    <property type="protein sequence ID" value="MBB4725379.1"/>
    <property type="molecule type" value="Genomic_DNA"/>
</dbReference>
<dbReference type="AlphaFoldDB" id="A0AAW3U8S3"/>
<evidence type="ECO:0000313" key="2">
    <source>
        <dbReference type="EMBL" id="MBB4725379.1"/>
    </source>
</evidence>
<comment type="caution">
    <text evidence="2">The sequence shown here is derived from an EMBL/GenBank/DDBJ whole genome shotgun (WGS) entry which is preliminary data.</text>
</comment>
<dbReference type="InterPro" id="IPR008490">
    <property type="entry name" value="Transposase_InsH_N"/>
</dbReference>
<dbReference type="PANTHER" id="PTHR35604:SF2">
    <property type="entry name" value="TRANSPOSASE INSH FOR INSERTION SEQUENCE ELEMENT IS5A-RELATED"/>
    <property type="match status" value="1"/>
</dbReference>
<proteinExistence type="predicted"/>
<dbReference type="PANTHER" id="PTHR35604">
    <property type="entry name" value="TRANSPOSASE INSH FOR INSERTION SEQUENCE ELEMENT IS5A-RELATED"/>
    <property type="match status" value="1"/>
</dbReference>
<feature type="domain" description="Transposase InsH N-terminal" evidence="1">
    <location>
        <begin position="15"/>
        <end position="64"/>
    </location>
</feature>
<accession>A0AAW3U8S3</accession>
<dbReference type="Proteomes" id="UP000576603">
    <property type="component" value="Unassembled WGS sequence"/>
</dbReference>
<sequence length="70" mass="7971">MQLMFGDTESLGKRKQTRHEIFLAEMEQVVAWQKLLGLIAPHYPASGRPGRQPYALATILRIICCSRGMR</sequence>
<name>A0AAW3U8S3_XANEU</name>
<organism evidence="2 3">
    <name type="scientific">Xanthomonas euvesicatoria</name>
    <dbReference type="NCBI Taxonomy" id="456327"/>
    <lineage>
        <taxon>Bacteria</taxon>
        <taxon>Pseudomonadati</taxon>
        <taxon>Pseudomonadota</taxon>
        <taxon>Gammaproteobacteria</taxon>
        <taxon>Lysobacterales</taxon>
        <taxon>Lysobacteraceae</taxon>
        <taxon>Xanthomonas</taxon>
    </lineage>
</organism>